<proteinExistence type="inferred from homology"/>
<gene>
    <name evidence="1 2" type="primary">hslO</name>
    <name evidence="2" type="ORF">L3081_03575</name>
</gene>
<protein>
    <recommendedName>
        <fullName evidence="1">33 kDa chaperonin</fullName>
    </recommendedName>
    <alternativeName>
        <fullName evidence="1">Heat shock protein 33 homolog</fullName>
        <shortName evidence="1">HSP33</shortName>
    </alternativeName>
</protein>
<keyword evidence="3" id="KW-1185">Reference proteome</keyword>
<dbReference type="RefSeq" id="WP_242283559.1">
    <property type="nucleotide sequence ID" value="NZ_JAKKSL010000001.1"/>
</dbReference>
<keyword evidence="1" id="KW-0963">Cytoplasm</keyword>
<evidence type="ECO:0000313" key="2">
    <source>
        <dbReference type="EMBL" id="MCI2282655.1"/>
    </source>
</evidence>
<keyword evidence="1" id="KW-0862">Zinc</keyword>
<dbReference type="Pfam" id="PF01430">
    <property type="entry name" value="HSP33"/>
    <property type="match status" value="1"/>
</dbReference>
<dbReference type="Proteomes" id="UP001139646">
    <property type="component" value="Unassembled WGS sequence"/>
</dbReference>
<comment type="caution">
    <text evidence="2">The sequence shown here is derived from an EMBL/GenBank/DDBJ whole genome shotgun (WGS) entry which is preliminary data.</text>
</comment>
<keyword evidence="1" id="KW-1015">Disulfide bond</keyword>
<dbReference type="HAMAP" id="MF_00117">
    <property type="entry name" value="HslO"/>
    <property type="match status" value="1"/>
</dbReference>
<reference evidence="2" key="1">
    <citation type="submission" date="2022-01" db="EMBL/GenBank/DDBJ databases">
        <title>Colwellia maritima, isolated from seawater.</title>
        <authorList>
            <person name="Kristyanto S."/>
            <person name="Jung J."/>
            <person name="Jeon C.O."/>
        </authorList>
    </citation>
    <scope>NUCLEOTIDE SEQUENCE</scope>
    <source>
        <strain evidence="2">MSW7</strain>
    </source>
</reference>
<dbReference type="PANTHER" id="PTHR30111">
    <property type="entry name" value="33 KDA CHAPERONIN"/>
    <property type="match status" value="1"/>
</dbReference>
<dbReference type="EMBL" id="JAKKSL010000001">
    <property type="protein sequence ID" value="MCI2282655.1"/>
    <property type="molecule type" value="Genomic_DNA"/>
</dbReference>
<feature type="disulfide bond" description="Redox-active" evidence="1">
    <location>
        <begin position="242"/>
        <end position="244"/>
    </location>
</feature>
<comment type="subcellular location">
    <subcellularLocation>
        <location evidence="1">Cytoplasm</location>
    </subcellularLocation>
</comment>
<evidence type="ECO:0000256" key="1">
    <source>
        <dbReference type="HAMAP-Rule" id="MF_00117"/>
    </source>
</evidence>
<dbReference type="NCBIfam" id="NF001033">
    <property type="entry name" value="PRK00114.1"/>
    <property type="match status" value="1"/>
</dbReference>
<dbReference type="PANTHER" id="PTHR30111:SF1">
    <property type="entry name" value="33 KDA CHAPERONIN"/>
    <property type="match status" value="1"/>
</dbReference>
<organism evidence="2 3">
    <name type="scientific">Colwellia maritima</name>
    <dbReference type="NCBI Taxonomy" id="2912588"/>
    <lineage>
        <taxon>Bacteria</taxon>
        <taxon>Pseudomonadati</taxon>
        <taxon>Pseudomonadota</taxon>
        <taxon>Gammaproteobacteria</taxon>
        <taxon>Alteromonadales</taxon>
        <taxon>Colwelliaceae</taxon>
        <taxon>Colwellia</taxon>
    </lineage>
</organism>
<comment type="function">
    <text evidence="1">Redox regulated molecular chaperone. Protects both thermally unfolding and oxidatively damaged proteins from irreversible aggregation. Plays an important role in the bacterial defense system toward oxidative stress.</text>
</comment>
<dbReference type="CDD" id="cd00498">
    <property type="entry name" value="Hsp33"/>
    <property type="match status" value="1"/>
</dbReference>
<feature type="disulfide bond" description="Redox-active" evidence="1">
    <location>
        <begin position="275"/>
        <end position="278"/>
    </location>
</feature>
<comment type="PTM">
    <text evidence="1">Under oxidizing conditions two disulfide bonds are formed involving the reactive cysteines. Under reducing conditions zinc is bound to the reactive cysteines and the protein is inactive.</text>
</comment>
<evidence type="ECO:0000313" key="3">
    <source>
        <dbReference type="Proteomes" id="UP001139646"/>
    </source>
</evidence>
<keyword evidence="1" id="KW-0676">Redox-active center</keyword>
<dbReference type="InterPro" id="IPR000397">
    <property type="entry name" value="Heat_shock_Hsp33"/>
</dbReference>
<name>A0ABS9WXL7_9GAMM</name>
<keyword evidence="1" id="KW-0143">Chaperone</keyword>
<accession>A0ABS9WXL7</accession>
<comment type="similarity">
    <text evidence="1">Belongs to the HSP33 family.</text>
</comment>
<dbReference type="PIRSF" id="PIRSF005261">
    <property type="entry name" value="Heat_shock_Hsp33"/>
    <property type="match status" value="1"/>
</dbReference>
<sequence>MSQTDTQTTDILNRYLFNDKHVRGELVQLSQSYQSIIKNHHYPVGVRILLGELLAGTCLLTATLKFEGSITVQLQGDGPVGYMSVNGDNKQQMRGIAKVVDVENAKDAHSLQALLGKGNMIITIKPDQGEAYQGIVALDKPTLAECFSHYFDVSAQIPTQVWLFSDDNNMRVGGSLVQLLPDGDGSIENKAQQHEDFEHIAQLTNTIKAEEIFSLEAEALLYRLYHQEQVSLFDPQAVSYQCGCSSEKCLSAIAQIEPTELENMLAEQGKVSMTCDYCLTTYDFFADQLKSFISKDIH</sequence>